<reference evidence="1 2" key="1">
    <citation type="submission" date="2019-06" db="EMBL/GenBank/DDBJ databases">
        <title>Sequencing the genomes of 1000 actinobacteria strains.</title>
        <authorList>
            <person name="Klenk H.-P."/>
        </authorList>
    </citation>
    <scope>NUCLEOTIDE SEQUENCE [LARGE SCALE GENOMIC DNA]</scope>
    <source>
        <strain evidence="1 2">DSM 45671</strain>
    </source>
</reference>
<accession>A0A561SKG0</accession>
<sequence>MADIQFPNVPLTGGPATMLVKDNNGAPATVLEAGLDFAIDVSWTIDPLAALLLGGQWELTAYVEGIGGTAFEGQVGATVTVPLNGGQTYAATITVVAGTLPDNPQPPDAGVYKLIVVLLHRNFAVVSNVAAVMEHPDLLKIG</sequence>
<gene>
    <name evidence="1" type="ORF">FHX44_111245</name>
</gene>
<protein>
    <recommendedName>
        <fullName evidence="3">Ig-like domain-containing protein</fullName>
    </recommendedName>
</protein>
<dbReference type="OrthoDB" id="3822205at2"/>
<dbReference type="EMBL" id="VIWU01000001">
    <property type="protein sequence ID" value="TWF75361.1"/>
    <property type="molecule type" value="Genomic_DNA"/>
</dbReference>
<evidence type="ECO:0000313" key="2">
    <source>
        <dbReference type="Proteomes" id="UP000321261"/>
    </source>
</evidence>
<dbReference type="Proteomes" id="UP000321261">
    <property type="component" value="Unassembled WGS sequence"/>
</dbReference>
<comment type="caution">
    <text evidence="1">The sequence shown here is derived from an EMBL/GenBank/DDBJ whole genome shotgun (WGS) entry which is preliminary data.</text>
</comment>
<keyword evidence="2" id="KW-1185">Reference proteome</keyword>
<name>A0A561SKG0_9PSEU</name>
<dbReference type="AlphaFoldDB" id="A0A561SKG0"/>
<evidence type="ECO:0000313" key="1">
    <source>
        <dbReference type="EMBL" id="TWF75361.1"/>
    </source>
</evidence>
<dbReference type="RefSeq" id="WP_147254575.1">
    <property type="nucleotide sequence ID" value="NZ_VIWU01000001.1"/>
</dbReference>
<proteinExistence type="predicted"/>
<evidence type="ECO:0008006" key="3">
    <source>
        <dbReference type="Google" id="ProtNLM"/>
    </source>
</evidence>
<organism evidence="1 2">
    <name type="scientific">Pseudonocardia hierapolitana</name>
    <dbReference type="NCBI Taxonomy" id="1128676"/>
    <lineage>
        <taxon>Bacteria</taxon>
        <taxon>Bacillati</taxon>
        <taxon>Actinomycetota</taxon>
        <taxon>Actinomycetes</taxon>
        <taxon>Pseudonocardiales</taxon>
        <taxon>Pseudonocardiaceae</taxon>
        <taxon>Pseudonocardia</taxon>
    </lineage>
</organism>